<evidence type="ECO:0000256" key="3">
    <source>
        <dbReference type="ARBA" id="ARBA00022452"/>
    </source>
</evidence>
<dbReference type="Pfam" id="PF07715">
    <property type="entry name" value="Plug"/>
    <property type="match status" value="1"/>
</dbReference>
<keyword evidence="11 12" id="KW-0998">Cell outer membrane</keyword>
<dbReference type="PANTHER" id="PTHR32552:SF89">
    <property type="entry name" value="CATECHOLATE SIDEROPHORE RECEPTOR FIU"/>
    <property type="match status" value="1"/>
</dbReference>
<evidence type="ECO:0000313" key="19">
    <source>
        <dbReference type="EMBL" id="TDN86896.1"/>
    </source>
</evidence>
<dbReference type="Pfam" id="PF00593">
    <property type="entry name" value="TonB_dep_Rec_b-barrel"/>
    <property type="match status" value="1"/>
</dbReference>
<dbReference type="GO" id="GO:0009279">
    <property type="term" value="C:cell outer membrane"/>
    <property type="evidence" value="ECO:0007669"/>
    <property type="project" value="UniProtKB-SubCell"/>
</dbReference>
<evidence type="ECO:0000256" key="14">
    <source>
        <dbReference type="RuleBase" id="RU003357"/>
    </source>
</evidence>
<sequence length="794" mass="85020">MKFKFGAAILAIAAATGHAQAHVATAETTPAETATSDSDGDSTGSQDSGEIVVTGQKTTFANSQVTPAMIDRQSALTSVNDVLNELPGVFVSEGDAFGSSDWATSISIRGFSSGAGGQQIGTTIDGMPNGGSGYGGGSRANRYLDVLDLKTVIVSQGTADISSRSNEALGGTLNYLSGDPTADQRLRFTAAGGDFGARKFYGRYDTGDLGSDTRAYISASTSHVHDWIGGAGVTTRAHVDAKMTSKIDTVDLTGFVSYDDADESEFGSVSLAQFRSDPDHDAYTDSWTGIPYIDQSYRAGSRALRKNLFGYLKAATKIGEVSFTLGGYFHRMRGRGDWIPPYLVDVTNDGAGNPESEFLGGNTVIGGDPLGKIYFVTPSGAAATMIAGCTGTAGVPAEYSPTCYASDSTGVMSYRHTHYKNNRFGFTVDADWTHEFGDVTNALRAGYWFEHDRSNSLRDWHKITNPLLGIAFDHKPYYIQFSTDYDVDEVMYYAEDVLTYGPLTGRVGVKQFFLNQRRAELLNDRLVTQLNSHSDPLLSAGLAYETPVTGLELFAGYSQNFAAIGSGPLEQSVRDARRIKPETADNVEIGTRYTNGRVQASLTAYDIKFNNHIVSISSNLVSGIDYLEESDSVYLNVGGIKSRGIEAALAYRVTPGLTLSGSYTYNHAVYIGTGDPKQDADIGIAPDVQVMNSPRHMWVAAADYRKSVYKAGASVKFVGDRFIGTEGKEVAPNFTLVNAYAGVDLGKVNPMLKGLSLTVQGTNLTNERYLSGADYGSAFLGSPRTVTASLTLDF</sequence>
<evidence type="ECO:0000313" key="20">
    <source>
        <dbReference type="Proteomes" id="UP000295493"/>
    </source>
</evidence>
<comment type="subcellular location">
    <subcellularLocation>
        <location evidence="1 12">Cell outer membrane</location>
        <topology evidence="1 12">Multi-pass membrane protein</topology>
    </subcellularLocation>
</comment>
<dbReference type="EMBL" id="SNWD01000001">
    <property type="protein sequence ID" value="TDN86896.1"/>
    <property type="molecule type" value="Genomic_DNA"/>
</dbReference>
<keyword evidence="6 16" id="KW-0732">Signal</keyword>
<dbReference type="RefSeq" id="WP_133494059.1">
    <property type="nucleotide sequence ID" value="NZ_BMLU01000001.1"/>
</dbReference>
<protein>
    <submittedName>
        <fullName evidence="19">Outer membrane receptor protein involved in Fe transport</fullName>
    </submittedName>
</protein>
<feature type="domain" description="TonB-dependent receptor plug" evidence="18">
    <location>
        <begin position="56"/>
        <end position="168"/>
    </location>
</feature>
<dbReference type="InterPro" id="IPR010917">
    <property type="entry name" value="TonB_rcpt_CS"/>
</dbReference>
<evidence type="ECO:0000259" key="18">
    <source>
        <dbReference type="Pfam" id="PF07715"/>
    </source>
</evidence>
<evidence type="ECO:0000256" key="8">
    <source>
        <dbReference type="ARBA" id="ARBA00023065"/>
    </source>
</evidence>
<dbReference type="PROSITE" id="PS01156">
    <property type="entry name" value="TONB_DEPENDENT_REC_2"/>
    <property type="match status" value="1"/>
</dbReference>
<feature type="domain" description="TonB-dependent receptor-like beta-barrel" evidence="17">
    <location>
        <begin position="406"/>
        <end position="764"/>
    </location>
</feature>
<dbReference type="InterPro" id="IPR012910">
    <property type="entry name" value="Plug_dom"/>
</dbReference>
<evidence type="ECO:0000256" key="1">
    <source>
        <dbReference type="ARBA" id="ARBA00004571"/>
    </source>
</evidence>
<evidence type="ECO:0000256" key="7">
    <source>
        <dbReference type="ARBA" id="ARBA00023004"/>
    </source>
</evidence>
<evidence type="ECO:0000256" key="10">
    <source>
        <dbReference type="ARBA" id="ARBA00023136"/>
    </source>
</evidence>
<evidence type="ECO:0000256" key="6">
    <source>
        <dbReference type="ARBA" id="ARBA00022729"/>
    </source>
</evidence>
<accession>A0A4R6FY13</accession>
<dbReference type="AlphaFoldDB" id="A0A4R6FY13"/>
<comment type="caution">
    <text evidence="19">The sequence shown here is derived from an EMBL/GenBank/DDBJ whole genome shotgun (WGS) entry which is preliminary data.</text>
</comment>
<evidence type="ECO:0000256" key="2">
    <source>
        <dbReference type="ARBA" id="ARBA00022448"/>
    </source>
</evidence>
<keyword evidence="5 12" id="KW-0812">Transmembrane</keyword>
<name>A0A4R6FY13_9SPHN</name>
<keyword evidence="4" id="KW-0410">Iron transport</keyword>
<keyword evidence="9 14" id="KW-0798">TonB box</keyword>
<dbReference type="InterPro" id="IPR036942">
    <property type="entry name" value="Beta-barrel_TonB_sf"/>
</dbReference>
<dbReference type="Gene3D" id="2.170.130.10">
    <property type="entry name" value="TonB-dependent receptor, plug domain"/>
    <property type="match status" value="1"/>
</dbReference>
<dbReference type="PANTHER" id="PTHR32552">
    <property type="entry name" value="FERRICHROME IRON RECEPTOR-RELATED"/>
    <property type="match status" value="1"/>
</dbReference>
<evidence type="ECO:0000256" key="11">
    <source>
        <dbReference type="ARBA" id="ARBA00023237"/>
    </source>
</evidence>
<keyword evidence="7" id="KW-0408">Iron</keyword>
<dbReference type="OrthoDB" id="7229372at2"/>
<dbReference type="Proteomes" id="UP000295493">
    <property type="component" value="Unassembled WGS sequence"/>
</dbReference>
<evidence type="ECO:0000256" key="13">
    <source>
        <dbReference type="PROSITE-ProRule" id="PRU10144"/>
    </source>
</evidence>
<evidence type="ECO:0000256" key="9">
    <source>
        <dbReference type="ARBA" id="ARBA00023077"/>
    </source>
</evidence>
<evidence type="ECO:0000256" key="12">
    <source>
        <dbReference type="PROSITE-ProRule" id="PRU01360"/>
    </source>
</evidence>
<dbReference type="InterPro" id="IPR000531">
    <property type="entry name" value="Beta-barrel_TonB"/>
</dbReference>
<dbReference type="PROSITE" id="PS52016">
    <property type="entry name" value="TONB_DEPENDENT_REC_3"/>
    <property type="match status" value="1"/>
</dbReference>
<dbReference type="GO" id="GO:0015344">
    <property type="term" value="F:siderophore uptake transmembrane transporter activity"/>
    <property type="evidence" value="ECO:0007669"/>
    <property type="project" value="TreeGrafter"/>
</dbReference>
<evidence type="ECO:0000256" key="15">
    <source>
        <dbReference type="SAM" id="MobiDB-lite"/>
    </source>
</evidence>
<keyword evidence="10 12" id="KW-0472">Membrane</keyword>
<feature type="region of interest" description="Disordered" evidence="15">
    <location>
        <begin position="24"/>
        <end position="49"/>
    </location>
</feature>
<feature type="short sequence motif" description="TonB C-terminal box" evidence="13">
    <location>
        <begin position="777"/>
        <end position="794"/>
    </location>
</feature>
<keyword evidence="2 12" id="KW-0813">Transport</keyword>
<keyword evidence="3 12" id="KW-1134">Transmembrane beta strand</keyword>
<evidence type="ECO:0000256" key="4">
    <source>
        <dbReference type="ARBA" id="ARBA00022496"/>
    </source>
</evidence>
<proteinExistence type="inferred from homology"/>
<evidence type="ECO:0000259" key="17">
    <source>
        <dbReference type="Pfam" id="PF00593"/>
    </source>
</evidence>
<feature type="chain" id="PRO_5020189220" evidence="16">
    <location>
        <begin position="22"/>
        <end position="794"/>
    </location>
</feature>
<feature type="signal peptide" evidence="16">
    <location>
        <begin position="1"/>
        <end position="21"/>
    </location>
</feature>
<gene>
    <name evidence="19" type="ORF">EV664_101474</name>
</gene>
<dbReference type="Gene3D" id="2.40.170.20">
    <property type="entry name" value="TonB-dependent receptor, beta-barrel domain"/>
    <property type="match status" value="1"/>
</dbReference>
<keyword evidence="8" id="KW-0406">Ion transport</keyword>
<evidence type="ECO:0000256" key="16">
    <source>
        <dbReference type="SAM" id="SignalP"/>
    </source>
</evidence>
<organism evidence="19 20">
    <name type="scientific">Stakelama pacifica</name>
    <dbReference type="NCBI Taxonomy" id="517720"/>
    <lineage>
        <taxon>Bacteria</taxon>
        <taxon>Pseudomonadati</taxon>
        <taxon>Pseudomonadota</taxon>
        <taxon>Alphaproteobacteria</taxon>
        <taxon>Sphingomonadales</taxon>
        <taxon>Sphingomonadaceae</taxon>
        <taxon>Stakelama</taxon>
    </lineage>
</organism>
<comment type="similarity">
    <text evidence="12 14">Belongs to the TonB-dependent receptor family.</text>
</comment>
<keyword evidence="20" id="KW-1185">Reference proteome</keyword>
<dbReference type="SUPFAM" id="SSF56935">
    <property type="entry name" value="Porins"/>
    <property type="match status" value="1"/>
</dbReference>
<keyword evidence="19" id="KW-0675">Receptor</keyword>
<dbReference type="InterPro" id="IPR037066">
    <property type="entry name" value="Plug_dom_sf"/>
</dbReference>
<dbReference type="InterPro" id="IPR039426">
    <property type="entry name" value="TonB-dep_rcpt-like"/>
</dbReference>
<evidence type="ECO:0000256" key="5">
    <source>
        <dbReference type="ARBA" id="ARBA00022692"/>
    </source>
</evidence>
<reference evidence="19 20" key="1">
    <citation type="submission" date="2019-03" db="EMBL/GenBank/DDBJ databases">
        <title>Genomic Encyclopedia of Type Strains, Phase IV (KMG-IV): sequencing the most valuable type-strain genomes for metagenomic binning, comparative biology and taxonomic classification.</title>
        <authorList>
            <person name="Goeker M."/>
        </authorList>
    </citation>
    <scope>NUCLEOTIDE SEQUENCE [LARGE SCALE GENOMIC DNA]</scope>
    <source>
        <strain evidence="19 20">DSM 25059</strain>
    </source>
</reference>